<organism evidence="1 2">
    <name type="scientific">Aspergillus thermomutatus</name>
    <name type="common">Neosartorya pseudofischeri</name>
    <dbReference type="NCBI Taxonomy" id="41047"/>
    <lineage>
        <taxon>Eukaryota</taxon>
        <taxon>Fungi</taxon>
        <taxon>Dikarya</taxon>
        <taxon>Ascomycota</taxon>
        <taxon>Pezizomycotina</taxon>
        <taxon>Eurotiomycetes</taxon>
        <taxon>Eurotiomycetidae</taxon>
        <taxon>Eurotiales</taxon>
        <taxon>Aspergillaceae</taxon>
        <taxon>Aspergillus</taxon>
        <taxon>Aspergillus subgen. Fumigati</taxon>
    </lineage>
</organism>
<evidence type="ECO:0000313" key="1">
    <source>
        <dbReference type="EMBL" id="RHZ45198.1"/>
    </source>
</evidence>
<dbReference type="VEuPathDB" id="FungiDB:CDV56_101928"/>
<name>A0A397G6F9_ASPTH</name>
<comment type="caution">
    <text evidence="1">The sequence shown here is derived from an EMBL/GenBank/DDBJ whole genome shotgun (WGS) entry which is preliminary data.</text>
</comment>
<gene>
    <name evidence="1" type="ORF">CDV56_101928</name>
</gene>
<accession>A0A397G6F9</accession>
<dbReference type="Proteomes" id="UP000215305">
    <property type="component" value="Unassembled WGS sequence"/>
</dbReference>
<dbReference type="EMBL" id="NKHU02000297">
    <property type="protein sequence ID" value="RHZ45198.1"/>
    <property type="molecule type" value="Genomic_DNA"/>
</dbReference>
<reference evidence="1" key="1">
    <citation type="submission" date="2018-08" db="EMBL/GenBank/DDBJ databases">
        <title>Draft genome sequence of azole-resistant Aspergillus thermomutatus (Neosartorya pseudofischeri) strain HMR AF 39, isolated from a human nasal aspirate.</title>
        <authorList>
            <person name="Parent-Michaud M."/>
            <person name="Dufresne P.J."/>
            <person name="Fournier E."/>
            <person name="Martineau C."/>
            <person name="Moreira S."/>
            <person name="Perkins V."/>
            <person name="De Repentigny L."/>
            <person name="Dufresne S.F."/>
        </authorList>
    </citation>
    <scope>NUCLEOTIDE SEQUENCE [LARGE SCALE GENOMIC DNA]</scope>
    <source>
        <strain evidence="1">HMR AF 39</strain>
    </source>
</reference>
<proteinExistence type="predicted"/>
<protein>
    <submittedName>
        <fullName evidence="1">Uncharacterized protein</fullName>
    </submittedName>
</protein>
<sequence>MWLHASDVSTAPVHPTLPRQKAFSTLRGPLPRNNHFLLPAVTAPSRMKKSHRRFRGRRRDGSEFRNEADRIDDILEADGFQTWGLVTYRWTYASDSDWAEFMRRMNCCVRQSLTADNSPDLFDSFAPTVLQNKEAFDRASTTAIRN</sequence>
<dbReference type="AlphaFoldDB" id="A0A397G6F9"/>
<dbReference type="RefSeq" id="XP_026610628.1">
    <property type="nucleotide sequence ID" value="XM_026755547.1"/>
</dbReference>
<dbReference type="OrthoDB" id="4424523at2759"/>
<dbReference type="STRING" id="41047.A0A397G6F9"/>
<dbReference type="GeneID" id="38123902"/>
<keyword evidence="2" id="KW-1185">Reference proteome</keyword>
<evidence type="ECO:0000313" key="2">
    <source>
        <dbReference type="Proteomes" id="UP000215305"/>
    </source>
</evidence>